<evidence type="ECO:0000313" key="2">
    <source>
        <dbReference type="EMBL" id="KAG9345798.1"/>
    </source>
</evidence>
<feature type="region of interest" description="Disordered" evidence="1">
    <location>
        <begin position="21"/>
        <end position="66"/>
    </location>
</feature>
<dbReference type="AlphaFoldDB" id="A0A8T2P8C3"/>
<comment type="caution">
    <text evidence="2">The sequence shown here is derived from an EMBL/GenBank/DDBJ whole genome shotgun (WGS) entry which is preliminary data.</text>
</comment>
<feature type="compositionally biased region" description="Basic and acidic residues" evidence="1">
    <location>
        <begin position="55"/>
        <end position="66"/>
    </location>
</feature>
<gene>
    <name evidence="2" type="ORF">JZ751_008943</name>
</gene>
<sequence length="318" mass="34942">MVSVNSFSERFQFVTVGGATQPGEVAVPHRGPWKSTRKKSRKYSDFQDSGGVSLELERERERGREGGSETLFVIEDRDTGEILTTGVLSAGNPPCLRSGKHCLVLVPRAHNLRNVEKGDRHSDPLASITFRGRGTGYVVAMVTVTHRVTPSVGCLKETGGREMERGKVNKRERDRGVGLFFEDYFWLLRVVEKCSHQLSEHGLPCLQTVSGSRACFCTTLAAPKTGRQTPTSLGLTGRGSQAVYGIIRPTASCMRGSLMEGSHSSDPDGFEWDLKGVPLDSGAEIHVVVKDHEKMGRNSLGMVEEVRTWRGRVKAVKE</sequence>
<evidence type="ECO:0000256" key="1">
    <source>
        <dbReference type="SAM" id="MobiDB-lite"/>
    </source>
</evidence>
<accession>A0A8T2P8C3</accession>
<dbReference type="OrthoDB" id="270970at2759"/>
<protein>
    <submittedName>
        <fullName evidence="2">Uncharacterized protein</fullName>
    </submittedName>
</protein>
<dbReference type="Proteomes" id="UP000824540">
    <property type="component" value="Unassembled WGS sequence"/>
</dbReference>
<evidence type="ECO:0000313" key="3">
    <source>
        <dbReference type="Proteomes" id="UP000824540"/>
    </source>
</evidence>
<organism evidence="2 3">
    <name type="scientific">Albula glossodonta</name>
    <name type="common">roundjaw bonefish</name>
    <dbReference type="NCBI Taxonomy" id="121402"/>
    <lineage>
        <taxon>Eukaryota</taxon>
        <taxon>Metazoa</taxon>
        <taxon>Chordata</taxon>
        <taxon>Craniata</taxon>
        <taxon>Vertebrata</taxon>
        <taxon>Euteleostomi</taxon>
        <taxon>Actinopterygii</taxon>
        <taxon>Neopterygii</taxon>
        <taxon>Teleostei</taxon>
        <taxon>Albuliformes</taxon>
        <taxon>Albulidae</taxon>
        <taxon>Albula</taxon>
    </lineage>
</organism>
<dbReference type="EMBL" id="JAFBMS010000017">
    <property type="protein sequence ID" value="KAG9345798.1"/>
    <property type="molecule type" value="Genomic_DNA"/>
</dbReference>
<name>A0A8T2P8C3_9TELE</name>
<keyword evidence="3" id="KW-1185">Reference proteome</keyword>
<proteinExistence type="predicted"/>
<feature type="compositionally biased region" description="Basic residues" evidence="1">
    <location>
        <begin position="31"/>
        <end position="41"/>
    </location>
</feature>
<reference evidence="2" key="1">
    <citation type="thesis" date="2021" institute="BYU ScholarsArchive" country="Provo, UT, USA">
        <title>Applications of and Algorithms for Genome Assembly and Genomic Analyses with an Emphasis on Marine Teleosts.</title>
        <authorList>
            <person name="Pickett B.D."/>
        </authorList>
    </citation>
    <scope>NUCLEOTIDE SEQUENCE</scope>
    <source>
        <strain evidence="2">HI-2016</strain>
    </source>
</reference>